<dbReference type="EMBL" id="AP022577">
    <property type="protein sequence ID" value="BBX85162.1"/>
    <property type="molecule type" value="Genomic_DNA"/>
</dbReference>
<dbReference type="InterPro" id="IPR001647">
    <property type="entry name" value="HTH_TetR"/>
</dbReference>
<dbReference type="Proteomes" id="UP000465609">
    <property type="component" value="Chromosome"/>
</dbReference>
<evidence type="ECO:0000259" key="5">
    <source>
        <dbReference type="PROSITE" id="PS50977"/>
    </source>
</evidence>
<dbReference type="Pfam" id="PF00440">
    <property type="entry name" value="TetR_N"/>
    <property type="match status" value="1"/>
</dbReference>
<dbReference type="PROSITE" id="PS50977">
    <property type="entry name" value="HTH_TETR_2"/>
    <property type="match status" value="1"/>
</dbReference>
<dbReference type="InterPro" id="IPR050109">
    <property type="entry name" value="HTH-type_TetR-like_transc_reg"/>
</dbReference>
<protein>
    <recommendedName>
        <fullName evidence="5">HTH tetR-type domain-containing protein</fullName>
    </recommendedName>
</protein>
<feature type="DNA-binding region" description="H-T-H motif" evidence="4">
    <location>
        <begin position="44"/>
        <end position="63"/>
    </location>
</feature>
<evidence type="ECO:0000313" key="6">
    <source>
        <dbReference type="EMBL" id="BBX85162.1"/>
    </source>
</evidence>
<evidence type="ECO:0000256" key="1">
    <source>
        <dbReference type="ARBA" id="ARBA00023015"/>
    </source>
</evidence>
<evidence type="ECO:0000256" key="4">
    <source>
        <dbReference type="PROSITE-ProRule" id="PRU00335"/>
    </source>
</evidence>
<organism evidence="6 7">
    <name type="scientific">Mycolicibacterium aubagnense</name>
    <dbReference type="NCBI Taxonomy" id="319707"/>
    <lineage>
        <taxon>Bacteria</taxon>
        <taxon>Bacillati</taxon>
        <taxon>Actinomycetota</taxon>
        <taxon>Actinomycetes</taxon>
        <taxon>Mycobacteriales</taxon>
        <taxon>Mycobacteriaceae</taxon>
        <taxon>Mycolicibacterium</taxon>
    </lineage>
</organism>
<evidence type="ECO:0000256" key="2">
    <source>
        <dbReference type="ARBA" id="ARBA00023125"/>
    </source>
</evidence>
<name>A0ABM7IEU5_9MYCO</name>
<accession>A0ABM7IEU5</accession>
<evidence type="ECO:0000256" key="3">
    <source>
        <dbReference type="ARBA" id="ARBA00023163"/>
    </source>
</evidence>
<keyword evidence="7" id="KW-1185">Reference proteome</keyword>
<keyword evidence="3" id="KW-0804">Transcription</keyword>
<dbReference type="Gene3D" id="1.10.357.10">
    <property type="entry name" value="Tetracycline Repressor, domain 2"/>
    <property type="match status" value="1"/>
</dbReference>
<proteinExistence type="predicted"/>
<keyword evidence="2 4" id="KW-0238">DNA-binding</keyword>
<dbReference type="InterPro" id="IPR009057">
    <property type="entry name" value="Homeodomain-like_sf"/>
</dbReference>
<dbReference type="RefSeq" id="WP_234884441.1">
    <property type="nucleotide sequence ID" value="NZ_AP022577.1"/>
</dbReference>
<dbReference type="SUPFAM" id="SSF46689">
    <property type="entry name" value="Homeodomain-like"/>
    <property type="match status" value="1"/>
</dbReference>
<dbReference type="PANTHER" id="PTHR30055">
    <property type="entry name" value="HTH-TYPE TRANSCRIPTIONAL REGULATOR RUTR"/>
    <property type="match status" value="1"/>
</dbReference>
<reference evidence="6 7" key="1">
    <citation type="journal article" date="2019" name="Emerg. Microbes Infect.">
        <title>Comprehensive subspecies identification of 175 nontuberculous mycobacteria species based on 7547 genomic profiles.</title>
        <authorList>
            <person name="Matsumoto Y."/>
            <person name="Kinjo T."/>
            <person name="Motooka D."/>
            <person name="Nabeya D."/>
            <person name="Jung N."/>
            <person name="Uechi K."/>
            <person name="Horii T."/>
            <person name="Iida T."/>
            <person name="Fujita J."/>
            <person name="Nakamura S."/>
        </authorList>
    </citation>
    <scope>NUCLEOTIDE SEQUENCE [LARGE SCALE GENOMIC DNA]</scope>
    <source>
        <strain evidence="6 7">JCM 15296</strain>
    </source>
</reference>
<sequence>MSDKRTRNVTRRREAGAASRAQTRRLLVVAAGEEFARVGYVAATVSRIAENAGVTVQTLYLAWGSKHALLRAYLESTLAPDASPSGEHFAAQLHPDTPAGVVTQIAALFCGVAQRCAVAWQAYRDGAAVDAAIAEDWRQIQALRRNTLSTLLATIPDGALRVSREDAIDTVWAVASPAMYAVLISDAGYTIERFQTWIATTLQAAILHP</sequence>
<feature type="domain" description="HTH tetR-type" evidence="5">
    <location>
        <begin position="21"/>
        <end position="81"/>
    </location>
</feature>
<gene>
    <name evidence="6" type="ORF">MAUB_30350</name>
</gene>
<evidence type="ECO:0000313" key="7">
    <source>
        <dbReference type="Proteomes" id="UP000465609"/>
    </source>
</evidence>
<dbReference type="PANTHER" id="PTHR30055:SF234">
    <property type="entry name" value="HTH-TYPE TRANSCRIPTIONAL REGULATOR BETI"/>
    <property type="match status" value="1"/>
</dbReference>
<keyword evidence="1" id="KW-0805">Transcription regulation</keyword>